<dbReference type="Pfam" id="PF04775">
    <property type="entry name" value="Bile_Hydr_Trans"/>
    <property type="match status" value="1"/>
</dbReference>
<dbReference type="EMBL" id="JADWDJ010000008">
    <property type="protein sequence ID" value="KAG5277246.1"/>
    <property type="molecule type" value="Genomic_DNA"/>
</dbReference>
<dbReference type="InterPro" id="IPR014940">
    <property type="entry name" value="BAAT_C"/>
</dbReference>
<dbReference type="GO" id="GO:0006637">
    <property type="term" value="P:acyl-CoA metabolic process"/>
    <property type="evidence" value="ECO:0007669"/>
    <property type="project" value="InterPro"/>
</dbReference>
<dbReference type="AlphaFoldDB" id="A0AAV6GTT8"/>
<comment type="caution">
    <text evidence="5">The sequence shown here is derived from an EMBL/GenBank/DDBJ whole genome shotgun (WGS) entry which is preliminary data.</text>
</comment>
<protein>
    <submittedName>
        <fullName evidence="5">Uncharacterized protein</fullName>
    </submittedName>
</protein>
<feature type="active site" description="Charge relay system" evidence="2">
    <location>
        <position position="378"/>
    </location>
</feature>
<feature type="active site" description="Charge relay system" evidence="2">
    <location>
        <position position="344"/>
    </location>
</feature>
<dbReference type="InterPro" id="IPR006862">
    <property type="entry name" value="Thio_Ohase/aa_AcTrfase"/>
</dbReference>
<dbReference type="Gene3D" id="2.60.40.2240">
    <property type="entry name" value="Acyl-CoA thioester hydrolase/BAAT N-terminal domain"/>
    <property type="match status" value="1"/>
</dbReference>
<feature type="domain" description="BAAT/Acyl-CoA thioester hydrolase C-terminal" evidence="4">
    <location>
        <begin position="222"/>
        <end position="428"/>
    </location>
</feature>
<name>A0AAV6GTT8_9TELE</name>
<evidence type="ECO:0000259" key="3">
    <source>
        <dbReference type="Pfam" id="PF04775"/>
    </source>
</evidence>
<evidence type="ECO:0000256" key="2">
    <source>
        <dbReference type="PIRSR" id="PIRSR016521-1"/>
    </source>
</evidence>
<accession>A0AAV6GTT8</accession>
<dbReference type="SUPFAM" id="SSF53474">
    <property type="entry name" value="alpha/beta-Hydrolases"/>
    <property type="match status" value="1"/>
</dbReference>
<feature type="active site" description="Charge relay system" evidence="2">
    <location>
        <position position="250"/>
    </location>
</feature>
<comment type="similarity">
    <text evidence="1">Belongs to the C/M/P thioester hydrolase family.</text>
</comment>
<organism evidence="5 6">
    <name type="scientific">Alosa alosa</name>
    <name type="common">allis shad</name>
    <dbReference type="NCBI Taxonomy" id="278164"/>
    <lineage>
        <taxon>Eukaryota</taxon>
        <taxon>Metazoa</taxon>
        <taxon>Chordata</taxon>
        <taxon>Craniata</taxon>
        <taxon>Vertebrata</taxon>
        <taxon>Euteleostomi</taxon>
        <taxon>Actinopterygii</taxon>
        <taxon>Neopterygii</taxon>
        <taxon>Teleostei</taxon>
        <taxon>Clupei</taxon>
        <taxon>Clupeiformes</taxon>
        <taxon>Clupeoidei</taxon>
        <taxon>Clupeidae</taxon>
        <taxon>Alosa</taxon>
    </lineage>
</organism>
<dbReference type="Proteomes" id="UP000823561">
    <property type="component" value="Chromosome 8"/>
</dbReference>
<dbReference type="Gene3D" id="3.40.50.1820">
    <property type="entry name" value="alpha/beta hydrolase"/>
    <property type="match status" value="1"/>
</dbReference>
<dbReference type="Pfam" id="PF08840">
    <property type="entry name" value="BAAT_C"/>
    <property type="match status" value="1"/>
</dbReference>
<evidence type="ECO:0000259" key="4">
    <source>
        <dbReference type="Pfam" id="PF08840"/>
    </source>
</evidence>
<dbReference type="GO" id="GO:0047617">
    <property type="term" value="F:fatty acyl-CoA hydrolase activity"/>
    <property type="evidence" value="ECO:0007669"/>
    <property type="project" value="TreeGrafter"/>
</dbReference>
<dbReference type="InterPro" id="IPR016662">
    <property type="entry name" value="Acyl-CoA_thioEstase_long-chain"/>
</dbReference>
<evidence type="ECO:0000313" key="6">
    <source>
        <dbReference type="Proteomes" id="UP000823561"/>
    </source>
</evidence>
<reference evidence="5" key="1">
    <citation type="submission" date="2020-10" db="EMBL/GenBank/DDBJ databases">
        <title>Chromosome-scale genome assembly of the Allis shad, Alosa alosa.</title>
        <authorList>
            <person name="Margot Z."/>
            <person name="Christophe K."/>
            <person name="Cabau C."/>
            <person name="Louis A."/>
            <person name="Berthelot C."/>
            <person name="Parey E."/>
            <person name="Roest Crollius H."/>
            <person name="Montfort J."/>
            <person name="Robinson-Rechavi M."/>
            <person name="Bucao C."/>
            <person name="Bouchez O."/>
            <person name="Gislard M."/>
            <person name="Lluch J."/>
            <person name="Milhes M."/>
            <person name="Lampietro C."/>
            <person name="Lopez Roques C."/>
            <person name="Donnadieu C."/>
            <person name="Braasch I."/>
            <person name="Desvignes T."/>
            <person name="Postlethwait J."/>
            <person name="Bobe J."/>
            <person name="Guiguen Y."/>
        </authorList>
    </citation>
    <scope>NUCLEOTIDE SEQUENCE</scope>
    <source>
        <strain evidence="5">M-15738</strain>
        <tissue evidence="5">Blood</tissue>
    </source>
</reference>
<dbReference type="FunFam" id="3.40.50.1820:FF:000024">
    <property type="entry name" value="acyl-coenzyme A thioesterase 4"/>
    <property type="match status" value="1"/>
</dbReference>
<dbReference type="PANTHER" id="PTHR10824">
    <property type="entry name" value="ACYL-COENZYME A THIOESTERASE-RELATED"/>
    <property type="match status" value="1"/>
</dbReference>
<feature type="domain" description="Acyl-CoA thioester hydrolase/bile acid-CoA amino acid N-acetyltransferase" evidence="3">
    <location>
        <begin position="39"/>
        <end position="157"/>
    </location>
</feature>
<dbReference type="PIRSF" id="PIRSF016521">
    <property type="entry name" value="Acyl-CoA_hydro"/>
    <property type="match status" value="1"/>
</dbReference>
<sequence length="428" mass="47012">MAFLNRSCRAAYRKCLAVNLSVDSRVSLQLSPWPCSFFDEPVHIKVSGLPPEQPVELRSKLTDSKGVSFEASVRFCSDKNGHIELDRCPSTGGSYRGIDSMGLFSSMRPLVPHSRLTKRDVSAPLSVDIEVICDGQVVAQETLERRFMADGVQKFPLEGGNIRGSLFVPPGPGPFPAILDIPHLGGALTELRASLLANKGYVVMALAYHGYQDLPKVLRKLDLEYLEEAVAFLRAHPKVKGPGIGILSISKSGDLALAMSAFLPGISATVSINGSNGATVCPIHYKGMVIPPLNIDTGKIILRKDGLLDIRDGLLDPMLEENRNSVIPIERAGCHFLFVAAEDDRNWNSLFFSEQAAQRLRDHGKDNYELVRYPKAGHFLDVPYMPHCPSSFHPAVGAVVILGGEPQAHAEAQVDLWERVQQFFRRHL</sequence>
<dbReference type="InterPro" id="IPR029058">
    <property type="entry name" value="AB_hydrolase_fold"/>
</dbReference>
<dbReference type="InterPro" id="IPR042490">
    <property type="entry name" value="Thio_Ohase/BAAT_N"/>
</dbReference>
<dbReference type="PANTHER" id="PTHR10824:SF17">
    <property type="entry name" value="ACYL-COENZYME A THIOESTERASE 6"/>
    <property type="match status" value="1"/>
</dbReference>
<evidence type="ECO:0000313" key="5">
    <source>
        <dbReference type="EMBL" id="KAG5277246.1"/>
    </source>
</evidence>
<keyword evidence="6" id="KW-1185">Reference proteome</keyword>
<dbReference type="GO" id="GO:0006631">
    <property type="term" value="P:fatty acid metabolic process"/>
    <property type="evidence" value="ECO:0007669"/>
    <property type="project" value="TreeGrafter"/>
</dbReference>
<evidence type="ECO:0000256" key="1">
    <source>
        <dbReference type="ARBA" id="ARBA00006538"/>
    </source>
</evidence>
<proteinExistence type="inferred from homology"/>
<gene>
    <name evidence="5" type="ORF">AALO_G00115350</name>
</gene>